<evidence type="ECO:0000313" key="5">
    <source>
        <dbReference type="EMBL" id="GAA3353209.1"/>
    </source>
</evidence>
<sequence length="770" mass="82113">MRTSRRRRTSGRSRSLLAGAVGLVTALALPGSAVPAVAAPAAPGVEDPAQYVNPFTGTKPGGPDFGHGGGAGNTFPGAVAPFGMMQWSPDTAEYQHGGYQYEDDRIRGFSLTHISGAGCGDFGNIPFLPTLGDAPAQDHPFSHENESASPGAYDVTFDNGLRTELTATQRAGVARFTYPEGETASLSIDAAKAFNDAEGSLTIDGNTISGYSDGGGFCGGSNEYRVYFHAEFDHDFTSSGVVRDGRVDTSAKEISGSGTGAANEQQAQDDGAQAFVSFDPGAERTVTARVGLSFVSLDGAKANAAEELGDRDFDQVRDGTRAAWNELLGRIDVGGGSEQDRRRLYTGLYHSLLHPNVFSDVDGNYTGFDGEVHRAEPGHAQYANYSGWDVYRSQTQLVALIAPDIASDIAQSAVNQSAQGGYFDRWTVANGGTGVMTGDPLPIMISSAHAFGATDFDTGRALERMRAGATNEDERPVHEQYGELGYIPAEDEESWGSVSTTLEYTGSDFAISQFADRIGDTGARDEFQQRARNWQNLVNPDSGWIQPRKADGSWPEFDLAQQDGYVEGNAAQYAWMVPFDHQGLFDRMGGNEQAGARLDEFFAELNAGPDEPHAYLGNEPSANTPWAYAYAGQPHKTQDVVRRSLTELFSAEPDGLVGNDDLGQMSSWSVWAALGMYPEAPGRADLVLASPLFPSISIDRGNGTTITVNAPDASQEAKYVQDLSVNGERTGKPWLSERFVAEGGTLDYALGTEPNTGWGSAPEDAPPSFG</sequence>
<evidence type="ECO:0008006" key="8">
    <source>
        <dbReference type="Google" id="ProtNLM"/>
    </source>
</evidence>
<feature type="domain" description="Glycosyl hydrolase family 92 N-terminal" evidence="4">
    <location>
        <begin position="51"/>
        <end position="293"/>
    </location>
</feature>
<protein>
    <recommendedName>
        <fullName evidence="8">Glycoside hydrolase family 92 protein</fullName>
    </recommendedName>
</protein>
<dbReference type="Gene3D" id="3.30.2080.10">
    <property type="entry name" value="GH92 mannosidase domain"/>
    <property type="match status" value="1"/>
</dbReference>
<reference evidence="6" key="3">
    <citation type="submission" date="2023-12" db="EMBL/GenBank/DDBJ databases">
        <authorList>
            <person name="Sun Q."/>
            <person name="Inoue M."/>
        </authorList>
    </citation>
    <scope>NUCLEOTIDE SEQUENCE</scope>
    <source>
        <strain evidence="6">JCM 9687</strain>
    </source>
</reference>
<dbReference type="SUPFAM" id="SSF48208">
    <property type="entry name" value="Six-hairpin glycosidases"/>
    <property type="match status" value="1"/>
</dbReference>
<dbReference type="Gene3D" id="2.70.98.10">
    <property type="match status" value="1"/>
</dbReference>
<dbReference type="InterPro" id="IPR005887">
    <property type="entry name" value="GH92_a_mannosidase_put"/>
</dbReference>
<feature type="region of interest" description="Disordered" evidence="1">
    <location>
        <begin position="751"/>
        <end position="770"/>
    </location>
</feature>
<reference evidence="6" key="1">
    <citation type="journal article" date="2014" name="Int. J. Syst. Evol. Microbiol.">
        <title>Complete genome of a new Firmicutes species belonging to the dominant human colonic microbiota ('Ruminococcus bicirculans') reveals two chromosomes and a selective capacity to utilize plant glucans.</title>
        <authorList>
            <consortium name="NISC Comparative Sequencing Program"/>
            <person name="Wegmann U."/>
            <person name="Louis P."/>
            <person name="Goesmann A."/>
            <person name="Henrissat B."/>
            <person name="Duncan S.H."/>
            <person name="Flint H.J."/>
        </authorList>
    </citation>
    <scope>NUCLEOTIDE SEQUENCE</scope>
    <source>
        <strain evidence="6">JCM 9687</strain>
    </source>
</reference>
<dbReference type="Pfam" id="PF17678">
    <property type="entry name" value="Glyco_hydro_92N"/>
    <property type="match status" value="1"/>
</dbReference>
<gene>
    <name evidence="5" type="ORF">GCM10020366_05720</name>
    <name evidence="6" type="ORF">GCM10020366_40300</name>
</gene>
<dbReference type="PANTHER" id="PTHR12143:SF39">
    <property type="entry name" value="SECRETED PROTEIN"/>
    <property type="match status" value="1"/>
</dbReference>
<evidence type="ECO:0000313" key="6">
    <source>
        <dbReference type="EMBL" id="GAA3360411.1"/>
    </source>
</evidence>
<dbReference type="InterPro" id="IPR014718">
    <property type="entry name" value="GH-type_carb-bd"/>
</dbReference>
<feature type="chain" id="PRO_5045029782" description="Glycoside hydrolase family 92 protein" evidence="2">
    <location>
        <begin position="39"/>
        <end position="770"/>
    </location>
</feature>
<dbReference type="Gene3D" id="1.20.1610.10">
    <property type="entry name" value="alpha-1,2-mannosidases domains"/>
    <property type="match status" value="1"/>
</dbReference>
<comment type="caution">
    <text evidence="6">The sequence shown here is derived from an EMBL/GenBank/DDBJ whole genome shotgun (WGS) entry which is preliminary data.</text>
</comment>
<dbReference type="PANTHER" id="PTHR12143">
    <property type="entry name" value="PEPTIDE N-GLYCANASE PNGASE -RELATED"/>
    <property type="match status" value="1"/>
</dbReference>
<dbReference type="Gene3D" id="1.20.1050.60">
    <property type="entry name" value="alpha-1,2-mannosidase"/>
    <property type="match status" value="1"/>
</dbReference>
<feature type="signal peptide" evidence="2">
    <location>
        <begin position="1"/>
        <end position="38"/>
    </location>
</feature>
<evidence type="ECO:0000313" key="7">
    <source>
        <dbReference type="Proteomes" id="UP001500483"/>
    </source>
</evidence>
<dbReference type="EMBL" id="BAAAYK010000038">
    <property type="protein sequence ID" value="GAA3360411.1"/>
    <property type="molecule type" value="Genomic_DNA"/>
</dbReference>
<keyword evidence="2" id="KW-0732">Signal</keyword>
<dbReference type="InterPro" id="IPR008928">
    <property type="entry name" value="6-hairpin_glycosidase_sf"/>
</dbReference>
<dbReference type="EMBL" id="BAAAYK010000012">
    <property type="protein sequence ID" value="GAA3353209.1"/>
    <property type="molecule type" value="Genomic_DNA"/>
</dbReference>
<dbReference type="InterPro" id="IPR050883">
    <property type="entry name" value="PNGase"/>
</dbReference>
<evidence type="ECO:0000259" key="3">
    <source>
        <dbReference type="Pfam" id="PF07971"/>
    </source>
</evidence>
<reference evidence="7" key="2">
    <citation type="journal article" date="2019" name="Int. J. Syst. Evol. Microbiol.">
        <title>The Global Catalogue of Microorganisms (GCM) 10K type strain sequencing project: providing services to taxonomists for standard genome sequencing and annotation.</title>
        <authorList>
            <consortium name="The Broad Institute Genomics Platform"/>
            <consortium name="The Broad Institute Genome Sequencing Center for Infectious Disease"/>
            <person name="Wu L."/>
            <person name="Ma J."/>
        </authorList>
    </citation>
    <scope>NUCLEOTIDE SEQUENCE [LARGE SCALE GENOMIC DNA]</scope>
    <source>
        <strain evidence="7">JCM 9687</strain>
    </source>
</reference>
<keyword evidence="7" id="KW-1185">Reference proteome</keyword>
<evidence type="ECO:0000259" key="4">
    <source>
        <dbReference type="Pfam" id="PF17678"/>
    </source>
</evidence>
<dbReference type="InterPro" id="IPR041371">
    <property type="entry name" value="GH92_N"/>
</dbReference>
<dbReference type="InterPro" id="IPR012939">
    <property type="entry name" value="Glyco_hydro_92"/>
</dbReference>
<feature type="domain" description="Glycosyl hydrolase family 92" evidence="3">
    <location>
        <begin position="299"/>
        <end position="751"/>
    </location>
</feature>
<dbReference type="Proteomes" id="UP001500483">
    <property type="component" value="Unassembled WGS sequence"/>
</dbReference>
<evidence type="ECO:0000256" key="1">
    <source>
        <dbReference type="SAM" id="MobiDB-lite"/>
    </source>
</evidence>
<organism evidence="6 7">
    <name type="scientific">Saccharopolyspora gregorii</name>
    <dbReference type="NCBI Taxonomy" id="33914"/>
    <lineage>
        <taxon>Bacteria</taxon>
        <taxon>Bacillati</taxon>
        <taxon>Actinomycetota</taxon>
        <taxon>Actinomycetes</taxon>
        <taxon>Pseudonocardiales</taxon>
        <taxon>Pseudonocardiaceae</taxon>
        <taxon>Saccharopolyspora</taxon>
    </lineage>
</organism>
<dbReference type="NCBIfam" id="TIGR01180">
    <property type="entry name" value="aman2_put"/>
    <property type="match status" value="1"/>
</dbReference>
<name>A0ABP6RS01_9PSEU</name>
<dbReference type="Pfam" id="PF07971">
    <property type="entry name" value="Glyco_hydro_92"/>
    <property type="match status" value="1"/>
</dbReference>
<proteinExistence type="predicted"/>
<dbReference type="RefSeq" id="WP_344923988.1">
    <property type="nucleotide sequence ID" value="NZ_BAAAYK010000012.1"/>
</dbReference>
<evidence type="ECO:0000256" key="2">
    <source>
        <dbReference type="SAM" id="SignalP"/>
    </source>
</evidence>
<accession>A0ABP6RS01</accession>